<dbReference type="AlphaFoldDB" id="A0A979G897"/>
<dbReference type="Pfam" id="PF24517">
    <property type="entry name" value="CBM96"/>
    <property type="match status" value="1"/>
</dbReference>
<evidence type="ECO:0000259" key="5">
    <source>
        <dbReference type="Pfam" id="PF24517"/>
    </source>
</evidence>
<comment type="subcellular location">
    <subcellularLocation>
        <location evidence="1">Secreted</location>
    </subcellularLocation>
</comment>
<organism evidence="6 7">
    <name type="scientific">Chitinophaga pinensis (strain ATCC 43595 / DSM 2588 / LMG 13176 / NBRC 15968 / NCIMB 11800 / UQM 2034)</name>
    <dbReference type="NCBI Taxonomy" id="485918"/>
    <lineage>
        <taxon>Bacteria</taxon>
        <taxon>Pseudomonadati</taxon>
        <taxon>Bacteroidota</taxon>
        <taxon>Chitinophagia</taxon>
        <taxon>Chitinophagales</taxon>
        <taxon>Chitinophagaceae</taxon>
        <taxon>Chitinophaga</taxon>
    </lineage>
</organism>
<evidence type="ECO:0000256" key="2">
    <source>
        <dbReference type="ARBA" id="ARBA00022525"/>
    </source>
</evidence>
<dbReference type="InterPro" id="IPR055372">
    <property type="entry name" value="CBM96"/>
</dbReference>
<dbReference type="RefSeq" id="WP_012792685.1">
    <property type="nucleotide sequence ID" value="NC_013132.1"/>
</dbReference>
<proteinExistence type="predicted"/>
<dbReference type="Proteomes" id="UP000002215">
    <property type="component" value="Chromosome"/>
</dbReference>
<gene>
    <name evidence="6" type="ordered locus">Cpin_5085</name>
</gene>
<reference evidence="7" key="1">
    <citation type="submission" date="2009-08" db="EMBL/GenBank/DDBJ databases">
        <title>The complete genome of Chitinophaga pinensis DSM 2588.</title>
        <authorList>
            <consortium name="US DOE Joint Genome Institute (JGI-PGF)"/>
            <person name="Lucas S."/>
            <person name="Copeland A."/>
            <person name="Lapidus A."/>
            <person name="Glavina del Rio T."/>
            <person name="Dalin E."/>
            <person name="Tice H."/>
            <person name="Bruce D."/>
            <person name="Goodwin L."/>
            <person name="Pitluck S."/>
            <person name="Kyrpides N."/>
            <person name="Mavromatis K."/>
            <person name="Ivanova N."/>
            <person name="Mikhailova N."/>
            <person name="Sims D."/>
            <person name="Meinche L."/>
            <person name="Brettin T."/>
            <person name="Detter J.C."/>
            <person name="Han C."/>
            <person name="Larimer F."/>
            <person name="Land M."/>
            <person name="Hauser L."/>
            <person name="Markowitz V."/>
            <person name="Cheng J.-F."/>
            <person name="Hugenholtz P."/>
            <person name="Woyke T."/>
            <person name="Wu D."/>
            <person name="Spring S."/>
            <person name="Klenk H.-P."/>
            <person name="Eisen J.A."/>
        </authorList>
    </citation>
    <scope>NUCLEOTIDE SEQUENCE [LARGE SCALE GENOMIC DNA]</scope>
    <source>
        <strain evidence="7">ATCC 43595 / DSM 2588 / LMG 13176 / NBRC 15968 / NCIMB 11800 / UQM 2034</strain>
    </source>
</reference>
<dbReference type="EMBL" id="CP001699">
    <property type="protein sequence ID" value="ACU62517.1"/>
    <property type="molecule type" value="Genomic_DNA"/>
</dbReference>
<name>A0A979G897_CHIPD</name>
<keyword evidence="3" id="KW-0732">Signal</keyword>
<dbReference type="GO" id="GO:0005576">
    <property type="term" value="C:extracellular region"/>
    <property type="evidence" value="ECO:0007669"/>
    <property type="project" value="UniProtKB-SubCell"/>
</dbReference>
<evidence type="ECO:0000256" key="4">
    <source>
        <dbReference type="SAM" id="MobiDB-lite"/>
    </source>
</evidence>
<feature type="region of interest" description="Disordered" evidence="4">
    <location>
        <begin position="267"/>
        <end position="290"/>
    </location>
</feature>
<keyword evidence="2" id="KW-0964">Secreted</keyword>
<evidence type="ECO:0000256" key="1">
    <source>
        <dbReference type="ARBA" id="ARBA00004613"/>
    </source>
</evidence>
<feature type="domain" description="Carbohydrate-binding module family 96" evidence="5">
    <location>
        <begin position="46"/>
        <end position="212"/>
    </location>
</feature>
<dbReference type="OrthoDB" id="642527at2"/>
<reference evidence="6 7" key="2">
    <citation type="journal article" date="2010" name="Stand. Genomic Sci.">
        <title>Complete genome sequence of Chitinophaga pinensis type strain (UQM 2034).</title>
        <authorList>
            <person name="Glavina Del Rio T."/>
            <person name="Abt B."/>
            <person name="Spring S."/>
            <person name="Lapidus A."/>
            <person name="Nolan M."/>
            <person name="Tice H."/>
            <person name="Copeland A."/>
            <person name="Cheng J.F."/>
            <person name="Chen F."/>
            <person name="Bruce D."/>
            <person name="Goodwin L."/>
            <person name="Pitluck S."/>
            <person name="Ivanova N."/>
            <person name="Mavromatis K."/>
            <person name="Mikhailova N."/>
            <person name="Pati A."/>
            <person name="Chen A."/>
            <person name="Palaniappan K."/>
            <person name="Land M."/>
            <person name="Hauser L."/>
            <person name="Chang Y.J."/>
            <person name="Jeffries C.D."/>
            <person name="Chain P."/>
            <person name="Saunders E."/>
            <person name="Detter J.C."/>
            <person name="Brettin T."/>
            <person name="Rohde M."/>
            <person name="Goker M."/>
            <person name="Bristow J."/>
            <person name="Eisen J.A."/>
            <person name="Markowitz V."/>
            <person name="Hugenholtz P."/>
            <person name="Kyrpides N.C."/>
            <person name="Klenk H.P."/>
            <person name="Lucas S."/>
        </authorList>
    </citation>
    <scope>NUCLEOTIDE SEQUENCE [LARGE SCALE GENOMIC DNA]</scope>
    <source>
        <strain evidence="7">ATCC 43595 / DSM 2588 / LMG 13176 / NBRC 15968 / NCIMB 11800 / UQM 2034</strain>
    </source>
</reference>
<dbReference type="NCBIfam" id="NF033679">
    <property type="entry name" value="DNRLRE_dom"/>
    <property type="match status" value="1"/>
</dbReference>
<dbReference type="KEGG" id="cpi:Cpin_5085"/>
<evidence type="ECO:0000256" key="3">
    <source>
        <dbReference type="ARBA" id="ARBA00022729"/>
    </source>
</evidence>
<evidence type="ECO:0000313" key="7">
    <source>
        <dbReference type="Proteomes" id="UP000002215"/>
    </source>
</evidence>
<evidence type="ECO:0000313" key="6">
    <source>
        <dbReference type="EMBL" id="ACU62517.1"/>
    </source>
</evidence>
<accession>A0A979G897</accession>
<protein>
    <recommendedName>
        <fullName evidence="5">Carbohydrate-binding module family 96 domain-containing protein</fullName>
    </recommendedName>
</protein>
<sequence length="290" mass="32238">MKHQVLSLCLLMSVYAGYSQTTLSFRPDSCNGKDATVFVKTNLPQWSEKNFGHRDEISASGWTYGGQGGQDGYSRSFIDFVDLKKIPRGMAIYSATLYLYGKTSSIFIEQGNVSPNACFIDRVTSPWEENTVNWNNKPSISFANESIIRDSKTATWRYDVAVDVTDMVQDMINLPADSSYGFCIRLQQEAYYRNLLFASSEYAEEALRPQLKLVFPSCGPSPFTVTIPDTPEVIHPNNEMKMMETAPAGMGAGTKGAIYAAPMETVKEQPVQADKKAAPKPVKVKQQKTN</sequence>